<evidence type="ECO:0000256" key="2">
    <source>
        <dbReference type="SAM" id="SignalP"/>
    </source>
</evidence>
<keyword evidence="4" id="KW-1185">Reference proteome</keyword>
<reference evidence="3 4" key="1">
    <citation type="submission" date="2019-11" db="EMBL/GenBank/DDBJ databases">
        <title>Novel species isolated from a subtropical stream in China.</title>
        <authorList>
            <person name="Lu H."/>
        </authorList>
    </citation>
    <scope>NUCLEOTIDE SEQUENCE [LARGE SCALE GENOMIC DNA]</scope>
    <source>
        <strain evidence="3 4">FT92W</strain>
    </source>
</reference>
<feature type="transmembrane region" description="Helical" evidence="1">
    <location>
        <begin position="265"/>
        <end position="284"/>
    </location>
</feature>
<feature type="chain" id="PRO_5030601696" evidence="2">
    <location>
        <begin position="29"/>
        <end position="388"/>
    </location>
</feature>
<feature type="transmembrane region" description="Helical" evidence="1">
    <location>
        <begin position="322"/>
        <end position="345"/>
    </location>
</feature>
<keyword evidence="1" id="KW-0812">Transmembrane</keyword>
<accession>A0A7X2IR73</accession>
<feature type="signal peptide" evidence="2">
    <location>
        <begin position="1"/>
        <end position="28"/>
    </location>
</feature>
<dbReference type="AlphaFoldDB" id="A0A7X2IR73"/>
<evidence type="ECO:0000313" key="3">
    <source>
        <dbReference type="EMBL" id="MRV74287.1"/>
    </source>
</evidence>
<dbReference type="Pfam" id="PF13795">
    <property type="entry name" value="HupE_UreJ_2"/>
    <property type="match status" value="1"/>
</dbReference>
<sequence length="388" mass="41505">MSTPHAWLRRLMLAVLLVLGCASLPASAHKPSDSYLALRVDGNRIDGQWDLALRDLDDAIGLDGDGDGQLTWEELRARHGAIAAYALARLRLADGSGAPCPITASTHEQQIDHHTDGAYTVLRLTAACTAPLHTLHIRYGAFADIDPQHKGLLRLEHGGTVRTALFGADQPEQAIALATPAPWREFGAYVAHGAWHIWIGYDHILFLLSLLLPAVLARGPRGWQAIPGLRPALADVMKTVTAFTAAHSVTLSAAALGFVSPPSRWVESAIAASVIAAALNNVFAIVHGRRWALACGFGLLHGFGFAGVLADLGLPPGARALALAGFNLGVELGQLAIVALFVPLAWYWRTRPWYTRLALHGGSVAIALLAAVWLTERAFDIRLPVTLL</sequence>
<dbReference type="InterPro" id="IPR018247">
    <property type="entry name" value="EF_Hand_1_Ca_BS"/>
</dbReference>
<gene>
    <name evidence="3" type="ORF">GJ700_21505</name>
</gene>
<evidence type="ECO:0000313" key="4">
    <source>
        <dbReference type="Proteomes" id="UP000446768"/>
    </source>
</evidence>
<evidence type="ECO:0000256" key="1">
    <source>
        <dbReference type="SAM" id="Phobius"/>
    </source>
</evidence>
<keyword evidence="1" id="KW-1133">Transmembrane helix</keyword>
<proteinExistence type="predicted"/>
<feature type="transmembrane region" description="Helical" evidence="1">
    <location>
        <begin position="357"/>
        <end position="375"/>
    </location>
</feature>
<dbReference type="InterPro" id="IPR032809">
    <property type="entry name" value="Put_HupE_UreJ"/>
</dbReference>
<organism evidence="3 4">
    <name type="scientific">Pseudoduganella rivuli</name>
    <dbReference type="NCBI Taxonomy" id="2666085"/>
    <lineage>
        <taxon>Bacteria</taxon>
        <taxon>Pseudomonadati</taxon>
        <taxon>Pseudomonadota</taxon>
        <taxon>Betaproteobacteria</taxon>
        <taxon>Burkholderiales</taxon>
        <taxon>Oxalobacteraceae</taxon>
        <taxon>Telluria group</taxon>
        <taxon>Pseudoduganella</taxon>
    </lineage>
</organism>
<feature type="transmembrane region" description="Helical" evidence="1">
    <location>
        <begin position="291"/>
        <end position="310"/>
    </location>
</feature>
<name>A0A7X2IR73_9BURK</name>
<protein>
    <submittedName>
        <fullName evidence="3">HupE/UreJ family protein</fullName>
    </submittedName>
</protein>
<keyword evidence="2" id="KW-0732">Signal</keyword>
<keyword evidence="1" id="KW-0472">Membrane</keyword>
<dbReference type="RefSeq" id="WP_154377721.1">
    <property type="nucleotide sequence ID" value="NZ_WKJJ01000014.1"/>
</dbReference>
<comment type="caution">
    <text evidence="3">The sequence shown here is derived from an EMBL/GenBank/DDBJ whole genome shotgun (WGS) entry which is preliminary data.</text>
</comment>
<dbReference type="PROSITE" id="PS00018">
    <property type="entry name" value="EF_HAND_1"/>
    <property type="match status" value="1"/>
</dbReference>
<dbReference type="Proteomes" id="UP000446768">
    <property type="component" value="Unassembled WGS sequence"/>
</dbReference>
<dbReference type="EMBL" id="WKJJ01000014">
    <property type="protein sequence ID" value="MRV74287.1"/>
    <property type="molecule type" value="Genomic_DNA"/>
</dbReference>
<feature type="transmembrane region" description="Helical" evidence="1">
    <location>
        <begin position="195"/>
        <end position="216"/>
    </location>
</feature>
<feature type="transmembrane region" description="Helical" evidence="1">
    <location>
        <begin position="236"/>
        <end position="259"/>
    </location>
</feature>